<dbReference type="CDD" id="cd07067">
    <property type="entry name" value="HP_PGM_like"/>
    <property type="match status" value="1"/>
</dbReference>
<dbReference type="Proteomes" id="UP000575469">
    <property type="component" value="Unassembled WGS sequence"/>
</dbReference>
<dbReference type="InterPro" id="IPR029033">
    <property type="entry name" value="His_PPase_superfam"/>
</dbReference>
<dbReference type="GO" id="GO:0043456">
    <property type="term" value="P:regulation of pentose-phosphate shunt"/>
    <property type="evidence" value="ECO:0007669"/>
    <property type="project" value="TreeGrafter"/>
</dbReference>
<reference evidence="5" key="3">
    <citation type="submission" date="2016-06" db="EMBL/GenBank/DDBJ databases">
        <authorList>
            <person name="Kjaerup R.B."/>
            <person name="Dalgaard T.S."/>
            <person name="Juul-Madsen H.R."/>
        </authorList>
    </citation>
    <scope>NUCLEOTIDE SEQUENCE [LARGE SCALE GENOMIC DNA]</scope>
    <source>
        <strain evidence="5">ATCC 49129</strain>
    </source>
</reference>
<accession>A0A191ZTB6</accession>
<proteinExistence type="predicted"/>
<dbReference type="PANTHER" id="PTHR46517">
    <property type="entry name" value="FRUCTOSE-2,6-BISPHOSPHATASE TIGAR"/>
    <property type="match status" value="1"/>
</dbReference>
<dbReference type="PROSITE" id="PS00175">
    <property type="entry name" value="PG_MUTASE"/>
    <property type="match status" value="1"/>
</dbReference>
<dbReference type="GeneID" id="61524827"/>
<dbReference type="SMART" id="SM00855">
    <property type="entry name" value="PGAM"/>
    <property type="match status" value="1"/>
</dbReference>
<dbReference type="PANTHER" id="PTHR46517:SF1">
    <property type="entry name" value="FRUCTOSE-2,6-BISPHOSPHATASE TIGAR"/>
    <property type="match status" value="1"/>
</dbReference>
<organism evidence="5 8">
    <name type="scientific">Ralstonia insidiosa</name>
    <dbReference type="NCBI Taxonomy" id="190721"/>
    <lineage>
        <taxon>Bacteria</taxon>
        <taxon>Pseudomonadati</taxon>
        <taxon>Pseudomonadota</taxon>
        <taxon>Betaproteobacteria</taxon>
        <taxon>Burkholderiales</taxon>
        <taxon>Burkholderiaceae</taxon>
        <taxon>Ralstonia</taxon>
    </lineage>
</organism>
<dbReference type="GO" id="GO:0004331">
    <property type="term" value="F:fructose-2,6-bisphosphate 2-phosphatase activity"/>
    <property type="evidence" value="ECO:0007669"/>
    <property type="project" value="TreeGrafter"/>
</dbReference>
<evidence type="ECO:0000313" key="9">
    <source>
        <dbReference type="Proteomes" id="UP000575469"/>
    </source>
</evidence>
<dbReference type="GO" id="GO:0045820">
    <property type="term" value="P:negative regulation of glycolytic process"/>
    <property type="evidence" value="ECO:0007669"/>
    <property type="project" value="TreeGrafter"/>
</dbReference>
<keyword evidence="8" id="KW-1185">Reference proteome</keyword>
<evidence type="ECO:0000313" key="6">
    <source>
        <dbReference type="EMBL" id="NMV39529.1"/>
    </source>
</evidence>
<dbReference type="InterPro" id="IPR051695">
    <property type="entry name" value="Phosphoglycerate_Mutase"/>
</dbReference>
<evidence type="ECO:0000313" key="8">
    <source>
        <dbReference type="Proteomes" id="UP000078572"/>
    </source>
</evidence>
<evidence type="ECO:0000313" key="5">
    <source>
        <dbReference type="EMBL" id="ANJ71370.1"/>
    </source>
</evidence>
<dbReference type="Pfam" id="PF00300">
    <property type="entry name" value="His_Phos_1"/>
    <property type="match status" value="1"/>
</dbReference>
<dbReference type="RefSeq" id="WP_021196523.1">
    <property type="nucleotide sequence ID" value="NZ_CP012605.1"/>
</dbReference>
<evidence type="ECO:0000256" key="3">
    <source>
        <dbReference type="PIRSR" id="PIRSR613078-2"/>
    </source>
</evidence>
<feature type="active site" description="Tele-phosphohistidine intermediate" evidence="2">
    <location>
        <position position="22"/>
    </location>
</feature>
<dbReference type="EMBL" id="JABBZM010000015">
    <property type="protein sequence ID" value="NMV39529.1"/>
    <property type="molecule type" value="Genomic_DNA"/>
</dbReference>
<feature type="binding site" evidence="3">
    <location>
        <begin position="95"/>
        <end position="98"/>
    </location>
    <ligand>
        <name>substrate</name>
    </ligand>
</feature>
<dbReference type="Proteomes" id="UP000078572">
    <property type="component" value="Chromosome 1"/>
</dbReference>
<dbReference type="InterPro" id="IPR013078">
    <property type="entry name" value="His_Pase_superF_clade-1"/>
</dbReference>
<gene>
    <name evidence="5" type="ORF">A9Y76_02245</name>
    <name evidence="4" type="ORF">ACS15_0501</name>
    <name evidence="6" type="ORF">HGR00_16560</name>
</gene>
<evidence type="ECO:0000313" key="4">
    <source>
        <dbReference type="EMBL" id="ANH72783.1"/>
    </source>
</evidence>
<reference evidence="8" key="2">
    <citation type="submission" date="2016-06" db="EMBL/GenBank/DDBJ databases">
        <authorList>
            <person name="Xu Y."/>
            <person name="Nagy A."/>
            <person name="Yan X."/>
            <person name="Kim S.W."/>
            <person name="Haley B."/>
            <person name="Liu N.T."/>
            <person name="Nou X."/>
        </authorList>
    </citation>
    <scope>NUCLEOTIDE SEQUENCE [LARGE SCALE GENOMIC DNA]</scope>
    <source>
        <strain evidence="8">ATCC 49129</strain>
    </source>
</reference>
<dbReference type="EMBL" id="CP016022">
    <property type="protein sequence ID" value="ANJ71370.1"/>
    <property type="molecule type" value="Genomic_DNA"/>
</dbReference>
<dbReference type="Proteomes" id="UP000077927">
    <property type="component" value="Chromosome 1"/>
</dbReference>
<evidence type="ECO:0000313" key="7">
    <source>
        <dbReference type="Proteomes" id="UP000077927"/>
    </source>
</evidence>
<reference evidence="4 7" key="1">
    <citation type="submission" date="2015-09" db="EMBL/GenBank/DDBJ databases">
        <authorList>
            <person name="Xu Y."/>
            <person name="Nagy A."/>
            <person name="Liu N.T."/>
            <person name="Nou X."/>
        </authorList>
    </citation>
    <scope>NUCLEOTIDE SEQUENCE [LARGE SCALE GENOMIC DNA]</scope>
    <source>
        <strain evidence="4 7">FC1138</strain>
    </source>
</reference>
<name>A0A191ZTB6_9RALS</name>
<dbReference type="PATRIC" id="fig|190721.6.peg.508"/>
<dbReference type="InterPro" id="IPR001345">
    <property type="entry name" value="PG/BPGM_mutase_AS"/>
</dbReference>
<dbReference type="Gene3D" id="3.40.50.1240">
    <property type="entry name" value="Phosphoglycerate mutase-like"/>
    <property type="match status" value="1"/>
</dbReference>
<dbReference type="KEGG" id="rin:ACS15_0501"/>
<sequence>MPRAAAIPLPLPQITHIVLVRHGETDWNRERRLQGQLDVPLNMQGLEQATQLGRALARERFDAVYASDLSRAKQTAQALADEVGVTVRDDAGLRERCYGEFEGLTYAEVAEKHPAEFAAWQERVPDFAPPGGETLTGFHERAVETALRLIRRHPGERIALVSHGGVLDCLYRHANAMTLTEPRQHELRNASINRLSSDGHQLTVLQWGDVAHLDLLVLDEVDRRVP</sequence>
<reference evidence="6 9" key="4">
    <citation type="submission" date="2020-04" db="EMBL/GenBank/DDBJ databases">
        <title>Ralstonia insidiosa genome sequencing and assembly.</title>
        <authorList>
            <person name="Martins R.C.R."/>
            <person name="Perdigao-Neto L.V."/>
            <person name="Levin A.S.S."/>
            <person name="Costa S.F."/>
        </authorList>
    </citation>
    <scope>NUCLEOTIDE SEQUENCE [LARGE SCALE GENOMIC DNA]</scope>
    <source>
        <strain evidence="6 9">5047</strain>
    </source>
</reference>
<dbReference type="SUPFAM" id="SSF53254">
    <property type="entry name" value="Phosphoglycerate mutase-like"/>
    <property type="match status" value="1"/>
</dbReference>
<dbReference type="AlphaFoldDB" id="A0A191ZTB6"/>
<protein>
    <submittedName>
        <fullName evidence="6">Histidine phosphatase family protein</fullName>
    </submittedName>
    <submittedName>
        <fullName evidence="4">Histidine phosphatase super family protein</fullName>
    </submittedName>
    <submittedName>
        <fullName evidence="5">Phosphoglycerate mutase</fullName>
    </submittedName>
</protein>
<dbReference type="STRING" id="190721.ACS15_0501"/>
<evidence type="ECO:0000256" key="1">
    <source>
        <dbReference type="ARBA" id="ARBA00022801"/>
    </source>
</evidence>
<feature type="binding site" evidence="3">
    <location>
        <position position="71"/>
    </location>
    <ligand>
        <name>substrate</name>
    </ligand>
</feature>
<dbReference type="GO" id="GO:0005829">
    <property type="term" value="C:cytosol"/>
    <property type="evidence" value="ECO:0007669"/>
    <property type="project" value="TreeGrafter"/>
</dbReference>
<evidence type="ECO:0000256" key="2">
    <source>
        <dbReference type="PIRSR" id="PIRSR613078-1"/>
    </source>
</evidence>
<keyword evidence="1" id="KW-0378">Hydrolase</keyword>
<dbReference type="EMBL" id="CP012605">
    <property type="protein sequence ID" value="ANH72783.1"/>
    <property type="molecule type" value="Genomic_DNA"/>
</dbReference>
<dbReference type="OrthoDB" id="9783269at2"/>
<feature type="binding site" evidence="3">
    <location>
        <begin position="21"/>
        <end position="28"/>
    </location>
    <ligand>
        <name>substrate</name>
    </ligand>
</feature>
<feature type="active site" description="Proton donor/acceptor" evidence="2">
    <location>
        <position position="95"/>
    </location>
</feature>